<evidence type="ECO:0000256" key="5">
    <source>
        <dbReference type="ARBA" id="ARBA00023136"/>
    </source>
</evidence>
<accession>A0A6G1L7S6</accession>
<evidence type="ECO:0000256" key="1">
    <source>
        <dbReference type="ARBA" id="ARBA00004477"/>
    </source>
</evidence>
<dbReference type="AlphaFoldDB" id="A0A6G1L7S6"/>
<comment type="subcellular location">
    <subcellularLocation>
        <location evidence="1">Endoplasmic reticulum membrane</location>
        <topology evidence="1">Multi-pass membrane protein</topology>
    </subcellularLocation>
</comment>
<dbReference type="EMBL" id="ML995838">
    <property type="protein sequence ID" value="KAF2768983.1"/>
    <property type="molecule type" value="Genomic_DNA"/>
</dbReference>
<evidence type="ECO:0000256" key="3">
    <source>
        <dbReference type="ARBA" id="ARBA00022824"/>
    </source>
</evidence>
<evidence type="ECO:0000256" key="6">
    <source>
        <dbReference type="SAM" id="Phobius"/>
    </source>
</evidence>
<dbReference type="InterPro" id="IPR024512">
    <property type="entry name" value="Ser_palmitoyltrfase_ssu-like"/>
</dbReference>
<keyword evidence="8" id="KW-1185">Reference proteome</keyword>
<sequence>MATYNPPSFPRRPKTSNLFTEARYQLQLAYYRYEVNSALYVMSPGEKIAYNTIVFSLLLMLVMSVYYYFPRTMQLGFHRLGYYIMGSQDKMQLAVSVAVDRTLGASEAVASLKDSGMGVAAGNASSVFELWGQQQRD</sequence>
<proteinExistence type="predicted"/>
<evidence type="ECO:0000313" key="7">
    <source>
        <dbReference type="EMBL" id="KAF2768983.1"/>
    </source>
</evidence>
<protein>
    <submittedName>
        <fullName evidence="7">Uncharacterized protein</fullName>
    </submittedName>
</protein>
<reference evidence="7" key="1">
    <citation type="journal article" date="2020" name="Stud. Mycol.">
        <title>101 Dothideomycetes genomes: a test case for predicting lifestyles and emergence of pathogens.</title>
        <authorList>
            <person name="Haridas S."/>
            <person name="Albert R."/>
            <person name="Binder M."/>
            <person name="Bloem J."/>
            <person name="Labutti K."/>
            <person name="Salamov A."/>
            <person name="Andreopoulos B."/>
            <person name="Baker S."/>
            <person name="Barry K."/>
            <person name="Bills G."/>
            <person name="Bluhm B."/>
            <person name="Cannon C."/>
            <person name="Castanera R."/>
            <person name="Culley D."/>
            <person name="Daum C."/>
            <person name="Ezra D."/>
            <person name="Gonzalez J."/>
            <person name="Henrissat B."/>
            <person name="Kuo A."/>
            <person name="Liang C."/>
            <person name="Lipzen A."/>
            <person name="Lutzoni F."/>
            <person name="Magnuson J."/>
            <person name="Mondo S."/>
            <person name="Nolan M."/>
            <person name="Ohm R."/>
            <person name="Pangilinan J."/>
            <person name="Park H.-J."/>
            <person name="Ramirez L."/>
            <person name="Alfaro M."/>
            <person name="Sun H."/>
            <person name="Tritt A."/>
            <person name="Yoshinaga Y."/>
            <person name="Zwiers L.-H."/>
            <person name="Turgeon B."/>
            <person name="Goodwin S."/>
            <person name="Spatafora J."/>
            <person name="Crous P."/>
            <person name="Grigoriev I."/>
        </authorList>
    </citation>
    <scope>NUCLEOTIDE SEQUENCE</scope>
    <source>
        <strain evidence="7">CBS 116005</strain>
    </source>
</reference>
<keyword evidence="2 6" id="KW-0812">Transmembrane</keyword>
<dbReference type="OrthoDB" id="202672at2759"/>
<keyword evidence="3" id="KW-0256">Endoplasmic reticulum</keyword>
<keyword evidence="5 6" id="KW-0472">Membrane</keyword>
<dbReference type="GO" id="GO:0005789">
    <property type="term" value="C:endoplasmic reticulum membrane"/>
    <property type="evidence" value="ECO:0007669"/>
    <property type="project" value="UniProtKB-SubCell"/>
</dbReference>
<name>A0A6G1L7S6_9PEZI</name>
<organism evidence="7 8">
    <name type="scientific">Teratosphaeria nubilosa</name>
    <dbReference type="NCBI Taxonomy" id="161662"/>
    <lineage>
        <taxon>Eukaryota</taxon>
        <taxon>Fungi</taxon>
        <taxon>Dikarya</taxon>
        <taxon>Ascomycota</taxon>
        <taxon>Pezizomycotina</taxon>
        <taxon>Dothideomycetes</taxon>
        <taxon>Dothideomycetidae</taxon>
        <taxon>Mycosphaerellales</taxon>
        <taxon>Teratosphaeriaceae</taxon>
        <taxon>Teratosphaeria</taxon>
    </lineage>
</organism>
<dbReference type="Proteomes" id="UP000799436">
    <property type="component" value="Unassembled WGS sequence"/>
</dbReference>
<keyword evidence="4 6" id="KW-1133">Transmembrane helix</keyword>
<evidence type="ECO:0000256" key="2">
    <source>
        <dbReference type="ARBA" id="ARBA00022692"/>
    </source>
</evidence>
<evidence type="ECO:0000313" key="8">
    <source>
        <dbReference type="Proteomes" id="UP000799436"/>
    </source>
</evidence>
<feature type="transmembrane region" description="Helical" evidence="6">
    <location>
        <begin position="48"/>
        <end position="69"/>
    </location>
</feature>
<evidence type="ECO:0000256" key="4">
    <source>
        <dbReference type="ARBA" id="ARBA00022989"/>
    </source>
</evidence>
<gene>
    <name evidence="7" type="ORF">EJ03DRAFT_351645</name>
</gene>
<dbReference type="Pfam" id="PF11779">
    <property type="entry name" value="SPT_ssu-like"/>
    <property type="match status" value="1"/>
</dbReference>